<evidence type="ECO:0000256" key="1">
    <source>
        <dbReference type="SAM" id="MobiDB-lite"/>
    </source>
</evidence>
<evidence type="ECO:0000313" key="4">
    <source>
        <dbReference type="Proteomes" id="UP001294412"/>
    </source>
</evidence>
<name>A0ABU5HYW4_9HYPH</name>
<evidence type="ECO:0000256" key="2">
    <source>
        <dbReference type="SAM" id="SignalP"/>
    </source>
</evidence>
<sequence>MSGVGKLCAAGFLALSPLLAGAASAQQNELRILQEGERNTLFVDQSDAAESTVGGLGSPRSGLSTSPEGSALTGPALALPSRLDLSPFRSPDALQIGSDNTARVDDDGTGNRIVLQQVGRPNGGANEATIAVNSGGSQAAARSMDMDVEPALATEFLQGGGSNTAFALQNGNGNSADVNIDGTGSLGGLAQQGSGNTAALAVIGSGISGVGVQIGDDNDLGLVVQGTAGSDVSFTQIGNGITNAAAPSIVTNGATVVITQQSFAQ</sequence>
<reference evidence="3 4" key="1">
    <citation type="submission" date="2023-12" db="EMBL/GenBank/DDBJ databases">
        <title>Description of Novel Strain Fulvimarina sp. 2208YS6-2-32 isolated from Uroteuthis (Photololigo) edulis.</title>
        <authorList>
            <person name="Park J.-S."/>
        </authorList>
    </citation>
    <scope>NUCLEOTIDE SEQUENCE [LARGE SCALE GENOMIC DNA]</scope>
    <source>
        <strain evidence="3 4">2208YS6-2-32</strain>
    </source>
</reference>
<evidence type="ECO:0000313" key="3">
    <source>
        <dbReference type="EMBL" id="MDY8108313.1"/>
    </source>
</evidence>
<dbReference type="Proteomes" id="UP001294412">
    <property type="component" value="Unassembled WGS sequence"/>
</dbReference>
<comment type="caution">
    <text evidence="3">The sequence shown here is derived from an EMBL/GenBank/DDBJ whole genome shotgun (WGS) entry which is preliminary data.</text>
</comment>
<keyword evidence="4" id="KW-1185">Reference proteome</keyword>
<dbReference type="RefSeq" id="WP_322185762.1">
    <property type="nucleotide sequence ID" value="NZ_JAXLPB010000001.1"/>
</dbReference>
<organism evidence="3 4">
    <name type="scientific">Fulvimarina uroteuthidis</name>
    <dbReference type="NCBI Taxonomy" id="3098149"/>
    <lineage>
        <taxon>Bacteria</taxon>
        <taxon>Pseudomonadati</taxon>
        <taxon>Pseudomonadota</taxon>
        <taxon>Alphaproteobacteria</taxon>
        <taxon>Hyphomicrobiales</taxon>
        <taxon>Aurantimonadaceae</taxon>
        <taxon>Fulvimarina</taxon>
    </lineage>
</organism>
<feature type="region of interest" description="Disordered" evidence="1">
    <location>
        <begin position="50"/>
        <end position="72"/>
    </location>
</feature>
<dbReference type="EMBL" id="JAXLPB010000001">
    <property type="protein sequence ID" value="MDY8108313.1"/>
    <property type="molecule type" value="Genomic_DNA"/>
</dbReference>
<feature type="signal peptide" evidence="2">
    <location>
        <begin position="1"/>
        <end position="22"/>
    </location>
</feature>
<proteinExistence type="predicted"/>
<gene>
    <name evidence="3" type="ORF">U0C82_04000</name>
</gene>
<feature type="chain" id="PRO_5046629972" description="Curlin associated repeat-containing protein" evidence="2">
    <location>
        <begin position="23"/>
        <end position="265"/>
    </location>
</feature>
<accession>A0ABU5HYW4</accession>
<keyword evidence="2" id="KW-0732">Signal</keyword>
<protein>
    <recommendedName>
        <fullName evidence="5">Curlin associated repeat-containing protein</fullName>
    </recommendedName>
</protein>
<evidence type="ECO:0008006" key="5">
    <source>
        <dbReference type="Google" id="ProtNLM"/>
    </source>
</evidence>